<gene>
    <name evidence="4" type="ORF">CBM2589_A90074</name>
</gene>
<organism evidence="4">
    <name type="scientific">Cupriavidus taiwanensis</name>
    <dbReference type="NCBI Taxonomy" id="164546"/>
    <lineage>
        <taxon>Bacteria</taxon>
        <taxon>Pseudomonadati</taxon>
        <taxon>Pseudomonadota</taxon>
        <taxon>Betaproteobacteria</taxon>
        <taxon>Burkholderiales</taxon>
        <taxon>Burkholderiaceae</taxon>
        <taxon>Cupriavidus</taxon>
    </lineage>
</organism>
<dbReference type="Pfam" id="PF01557">
    <property type="entry name" value="FAA_hydrolase"/>
    <property type="match status" value="1"/>
</dbReference>
<feature type="domain" description="Fumarylacetoacetase-like C-terminal" evidence="2">
    <location>
        <begin position="96"/>
        <end position="295"/>
    </location>
</feature>
<name>A0A375CE84_9BURK</name>
<dbReference type="GO" id="GO:0046872">
    <property type="term" value="F:metal ion binding"/>
    <property type="evidence" value="ECO:0007669"/>
    <property type="project" value="UniProtKB-KW"/>
</dbReference>
<dbReference type="Proteomes" id="UP000256297">
    <property type="component" value="Chromosome CBM2589_a"/>
</dbReference>
<comment type="caution">
    <text evidence="4">The sequence shown here is derived from an EMBL/GenBank/DDBJ whole genome shotgun (WGS) entry which is preliminary data.</text>
</comment>
<dbReference type="SUPFAM" id="SSF56529">
    <property type="entry name" value="FAH"/>
    <property type="match status" value="1"/>
</dbReference>
<dbReference type="PANTHER" id="PTHR11820">
    <property type="entry name" value="ACYLPYRUVASE"/>
    <property type="match status" value="1"/>
</dbReference>
<dbReference type="Gene3D" id="3.90.850.10">
    <property type="entry name" value="Fumarylacetoacetase-like, C-terminal domain"/>
    <property type="match status" value="1"/>
</dbReference>
<dbReference type="InterPro" id="IPR036663">
    <property type="entry name" value="Fumarylacetoacetase_C_sf"/>
</dbReference>
<keyword evidence="4" id="KW-0378">Hydrolase</keyword>
<dbReference type="Pfam" id="PF10370">
    <property type="entry name" value="Rv2993c-like_N"/>
    <property type="match status" value="1"/>
</dbReference>
<sequence>MTNGARAPSLLSPFSKIPATVIGAGGAPLCLRKEQAVQTWIRFRRADGSIGHGRIDQDDPDRVVEYDRDGFDHPSPTGAVHDRAALTLLAPCAPGKVVALWNNFHALARKLEKPVPTHPLFLLKPATSLAGPNDAVQRPKSYDGKIVYEGELGIVIGKKARNVTVAEAGAHIFGYTIVNDVTAAELITADPNFPQWTRAKGFDTFGCIGPAIVTGFQWKAASVVTRLDGVERQNYPLSDMIFSPEEQVSRISQDLTLMPGDVIAVGTSLGVGSMKDGAVVEVSIAGIGSLVNHVRG</sequence>
<proteinExistence type="predicted"/>
<protein>
    <submittedName>
        <fullName evidence="4">Fumarylacetoacetate (FAA) hydrolase</fullName>
    </submittedName>
</protein>
<dbReference type="PANTHER" id="PTHR11820:SF7">
    <property type="entry name" value="ACYLPYRUVASE FAHD1, MITOCHONDRIAL"/>
    <property type="match status" value="1"/>
</dbReference>
<evidence type="ECO:0000256" key="1">
    <source>
        <dbReference type="ARBA" id="ARBA00022723"/>
    </source>
</evidence>
<dbReference type="InterPro" id="IPR018833">
    <property type="entry name" value="Rv2993c-like_N"/>
</dbReference>
<reference evidence="4" key="1">
    <citation type="submission" date="2018-01" db="EMBL/GenBank/DDBJ databases">
        <authorList>
            <person name="Clerissi C."/>
        </authorList>
    </citation>
    <scope>NUCLEOTIDE SEQUENCE</scope>
    <source>
        <strain evidence="4">Cupriavidus taiwanensis STM 3521</strain>
    </source>
</reference>
<keyword evidence="1" id="KW-0479">Metal-binding</keyword>
<evidence type="ECO:0000259" key="2">
    <source>
        <dbReference type="Pfam" id="PF01557"/>
    </source>
</evidence>
<dbReference type="EMBL" id="OFSP01000039">
    <property type="protein sequence ID" value="SOY68416.1"/>
    <property type="molecule type" value="Genomic_DNA"/>
</dbReference>
<feature type="domain" description="Rv2993c-like N-terminal" evidence="3">
    <location>
        <begin position="40"/>
        <end position="91"/>
    </location>
</feature>
<evidence type="ECO:0000259" key="3">
    <source>
        <dbReference type="Pfam" id="PF10370"/>
    </source>
</evidence>
<accession>A0A375CE84</accession>
<dbReference type="AlphaFoldDB" id="A0A375CE84"/>
<dbReference type="GO" id="GO:0018773">
    <property type="term" value="F:acetylpyruvate hydrolase activity"/>
    <property type="evidence" value="ECO:0007669"/>
    <property type="project" value="TreeGrafter"/>
</dbReference>
<evidence type="ECO:0000313" key="4">
    <source>
        <dbReference type="EMBL" id="SOY68416.1"/>
    </source>
</evidence>
<dbReference type="InterPro" id="IPR011234">
    <property type="entry name" value="Fumarylacetoacetase-like_C"/>
</dbReference>